<keyword evidence="4" id="KW-0249">Electron transport</keyword>
<evidence type="ECO:0000313" key="12">
    <source>
        <dbReference type="Proteomes" id="UP000050497"/>
    </source>
</evidence>
<dbReference type="InterPro" id="IPR002327">
    <property type="entry name" value="Cyt_c_1A/1B"/>
</dbReference>
<feature type="compositionally biased region" description="Acidic residues" evidence="7">
    <location>
        <begin position="180"/>
        <end position="196"/>
    </location>
</feature>
<evidence type="ECO:0000256" key="4">
    <source>
        <dbReference type="ARBA" id="ARBA00022982"/>
    </source>
</evidence>
<evidence type="ECO:0000313" key="10">
    <source>
        <dbReference type="EMBL" id="KPQ12043.1"/>
    </source>
</evidence>
<evidence type="ECO:0000256" key="3">
    <source>
        <dbReference type="ARBA" id="ARBA00022723"/>
    </source>
</evidence>
<dbReference type="GO" id="GO:0020037">
    <property type="term" value="F:heme binding"/>
    <property type="evidence" value="ECO:0007669"/>
    <property type="project" value="InterPro"/>
</dbReference>
<dbReference type="Proteomes" id="UP000050497">
    <property type="component" value="Unassembled WGS sequence"/>
</dbReference>
<evidence type="ECO:0000313" key="13">
    <source>
        <dbReference type="Proteomes" id="UP000182800"/>
    </source>
</evidence>
<keyword evidence="3 6" id="KW-0479">Metal-binding</keyword>
<feature type="transmembrane region" description="Helical" evidence="8">
    <location>
        <begin position="12"/>
        <end position="31"/>
    </location>
</feature>
<protein>
    <submittedName>
        <fullName evidence="11">Cytochrome c2</fullName>
    </submittedName>
    <submittedName>
        <fullName evidence="10">Monoheme cytochrome c</fullName>
    </submittedName>
</protein>
<dbReference type="AlphaFoldDB" id="A0A0P7Y567"/>
<dbReference type="Proteomes" id="UP000182800">
    <property type="component" value="Unassembled WGS sequence"/>
</dbReference>
<evidence type="ECO:0000259" key="9">
    <source>
        <dbReference type="PROSITE" id="PS51007"/>
    </source>
</evidence>
<name>A0A0P7Y567_9HYPH</name>
<dbReference type="EMBL" id="FMBM01000002">
    <property type="protein sequence ID" value="SCC81462.1"/>
    <property type="molecule type" value="Genomic_DNA"/>
</dbReference>
<dbReference type="GO" id="GO:0009055">
    <property type="term" value="F:electron transfer activity"/>
    <property type="evidence" value="ECO:0007669"/>
    <property type="project" value="InterPro"/>
</dbReference>
<keyword evidence="8" id="KW-1133">Transmembrane helix</keyword>
<dbReference type="PANTHER" id="PTHR11961">
    <property type="entry name" value="CYTOCHROME C"/>
    <property type="match status" value="1"/>
</dbReference>
<accession>A0A0P7Y567</accession>
<dbReference type="GO" id="GO:0046872">
    <property type="term" value="F:metal ion binding"/>
    <property type="evidence" value="ECO:0007669"/>
    <property type="project" value="UniProtKB-KW"/>
</dbReference>
<sequence length="196" mass="20685">MNSFELNKIMGAVFGALLFVVGISVIAGMLFSPRPAELGELALPEPDAEEGEAAEVVEVDPLPVRLANASAERGENAFRACASCHSVDPGGDHRVGPNLWGVVMAPMADKDFGYSSALEERGAEGDVWSFESLDAFIENPSNYVSGTSMSYAGLSNVDTRANVLAYLRSLSDDPAPLPEASEDEAALDGEEETADN</sequence>
<keyword evidence="8" id="KW-0472">Membrane</keyword>
<evidence type="ECO:0000313" key="11">
    <source>
        <dbReference type="EMBL" id="SCC81462.1"/>
    </source>
</evidence>
<dbReference type="EMBL" id="LJSX01000004">
    <property type="protein sequence ID" value="KPQ12043.1"/>
    <property type="molecule type" value="Genomic_DNA"/>
</dbReference>
<comment type="caution">
    <text evidence="10">The sequence shown here is derived from an EMBL/GenBank/DDBJ whole genome shotgun (WGS) entry which is preliminary data.</text>
</comment>
<evidence type="ECO:0000256" key="7">
    <source>
        <dbReference type="SAM" id="MobiDB-lite"/>
    </source>
</evidence>
<proteinExistence type="predicted"/>
<reference evidence="10 12" key="1">
    <citation type="submission" date="2015-09" db="EMBL/GenBank/DDBJ databases">
        <title>Identification and resolution of microdiversity through metagenomic sequencing of parallel consortia.</title>
        <authorList>
            <person name="Nelson W.C."/>
            <person name="Romine M.F."/>
            <person name="Lindemann S.R."/>
        </authorList>
    </citation>
    <scope>NUCLEOTIDE SEQUENCE [LARGE SCALE GENOMIC DNA]</scope>
    <source>
        <strain evidence="10">HL-109</strain>
    </source>
</reference>
<keyword evidence="5 6" id="KW-0408">Iron</keyword>
<dbReference type="PATRIC" id="fig|1653334.4.peg.1568"/>
<keyword evidence="1" id="KW-0813">Transport</keyword>
<dbReference type="Pfam" id="PF00034">
    <property type="entry name" value="Cytochrom_C"/>
    <property type="match status" value="1"/>
</dbReference>
<keyword evidence="13" id="KW-1185">Reference proteome</keyword>
<evidence type="ECO:0000256" key="2">
    <source>
        <dbReference type="ARBA" id="ARBA00022617"/>
    </source>
</evidence>
<dbReference type="OrthoDB" id="9805828at2"/>
<feature type="domain" description="Cytochrome c" evidence="9">
    <location>
        <begin position="69"/>
        <end position="171"/>
    </location>
</feature>
<keyword evidence="2 6" id="KW-0349">Heme</keyword>
<gene>
    <name evidence="11" type="ORF">GA0071312_2405</name>
    <name evidence="10" type="ORF">HLUCCO17_04385</name>
</gene>
<dbReference type="SUPFAM" id="SSF46626">
    <property type="entry name" value="Cytochrome c"/>
    <property type="match status" value="1"/>
</dbReference>
<evidence type="ECO:0000256" key="8">
    <source>
        <dbReference type="SAM" id="Phobius"/>
    </source>
</evidence>
<evidence type="ECO:0000256" key="5">
    <source>
        <dbReference type="ARBA" id="ARBA00023004"/>
    </source>
</evidence>
<dbReference type="PROSITE" id="PS51007">
    <property type="entry name" value="CYTC"/>
    <property type="match status" value="1"/>
</dbReference>
<dbReference type="InterPro" id="IPR036909">
    <property type="entry name" value="Cyt_c-like_dom_sf"/>
</dbReference>
<dbReference type="Gene3D" id="1.10.760.10">
    <property type="entry name" value="Cytochrome c-like domain"/>
    <property type="match status" value="1"/>
</dbReference>
<dbReference type="STRING" id="1653334.GA0071312_2405"/>
<organism evidence="10 12">
    <name type="scientific">Saliniramus fredricksonii</name>
    <dbReference type="NCBI Taxonomy" id="1653334"/>
    <lineage>
        <taxon>Bacteria</taxon>
        <taxon>Pseudomonadati</taxon>
        <taxon>Pseudomonadota</taxon>
        <taxon>Alphaproteobacteria</taxon>
        <taxon>Hyphomicrobiales</taxon>
        <taxon>Salinarimonadaceae</taxon>
        <taxon>Saliniramus</taxon>
    </lineage>
</organism>
<keyword evidence="8" id="KW-0812">Transmembrane</keyword>
<evidence type="ECO:0000256" key="6">
    <source>
        <dbReference type="PROSITE-ProRule" id="PRU00433"/>
    </source>
</evidence>
<evidence type="ECO:0000256" key="1">
    <source>
        <dbReference type="ARBA" id="ARBA00022448"/>
    </source>
</evidence>
<dbReference type="InterPro" id="IPR009056">
    <property type="entry name" value="Cyt_c-like_dom"/>
</dbReference>
<dbReference type="PRINTS" id="PR00604">
    <property type="entry name" value="CYTCHRMECIAB"/>
</dbReference>
<dbReference type="RefSeq" id="WP_074445160.1">
    <property type="nucleotide sequence ID" value="NZ_FMBM01000002.1"/>
</dbReference>
<reference evidence="11 13" key="2">
    <citation type="submission" date="2016-08" db="EMBL/GenBank/DDBJ databases">
        <authorList>
            <person name="Varghese N."/>
            <person name="Submissions Spin"/>
        </authorList>
    </citation>
    <scope>NUCLEOTIDE SEQUENCE [LARGE SCALE GENOMIC DNA]</scope>
    <source>
        <strain evidence="11 13">HL-109</strain>
    </source>
</reference>
<feature type="region of interest" description="Disordered" evidence="7">
    <location>
        <begin position="171"/>
        <end position="196"/>
    </location>
</feature>